<evidence type="ECO:0000259" key="2">
    <source>
        <dbReference type="PROSITE" id="PS50020"/>
    </source>
</evidence>
<dbReference type="PROSITE" id="PS50020">
    <property type="entry name" value="WW_DOMAIN_2"/>
    <property type="match status" value="2"/>
</dbReference>
<dbReference type="Gene3D" id="2.20.70.10">
    <property type="match status" value="2"/>
</dbReference>
<feature type="compositionally biased region" description="Polar residues" evidence="1">
    <location>
        <begin position="481"/>
        <end position="495"/>
    </location>
</feature>
<dbReference type="InterPro" id="IPR001202">
    <property type="entry name" value="WW_dom"/>
</dbReference>
<feature type="compositionally biased region" description="Basic and acidic residues" evidence="1">
    <location>
        <begin position="81"/>
        <end position="90"/>
    </location>
</feature>
<dbReference type="PANTHER" id="PTHR47852">
    <property type="entry name" value="OS06G0298400 PROTEIN"/>
    <property type="match status" value="1"/>
</dbReference>
<dbReference type="EMBL" id="JBBPBK010000015">
    <property type="protein sequence ID" value="KAK9268726.1"/>
    <property type="molecule type" value="Genomic_DNA"/>
</dbReference>
<dbReference type="SMART" id="SM00456">
    <property type="entry name" value="WW"/>
    <property type="match status" value="2"/>
</dbReference>
<dbReference type="InterPro" id="IPR036020">
    <property type="entry name" value="WW_dom_sf"/>
</dbReference>
<feature type="region of interest" description="Disordered" evidence="1">
    <location>
        <begin position="935"/>
        <end position="959"/>
    </location>
</feature>
<organism evidence="3 4">
    <name type="scientific">Liquidambar formosana</name>
    <name type="common">Formosan gum</name>
    <dbReference type="NCBI Taxonomy" id="63359"/>
    <lineage>
        <taxon>Eukaryota</taxon>
        <taxon>Viridiplantae</taxon>
        <taxon>Streptophyta</taxon>
        <taxon>Embryophyta</taxon>
        <taxon>Tracheophyta</taxon>
        <taxon>Spermatophyta</taxon>
        <taxon>Magnoliopsida</taxon>
        <taxon>eudicotyledons</taxon>
        <taxon>Gunneridae</taxon>
        <taxon>Pentapetalae</taxon>
        <taxon>Saxifragales</taxon>
        <taxon>Altingiaceae</taxon>
        <taxon>Liquidambar</taxon>
    </lineage>
</organism>
<reference evidence="3 4" key="1">
    <citation type="journal article" date="2024" name="Plant J.">
        <title>Genome sequences and population genomics reveal climatic adaptation and genomic divergence between two closely related sweetgum species.</title>
        <authorList>
            <person name="Xu W.Q."/>
            <person name="Ren C.Q."/>
            <person name="Zhang X.Y."/>
            <person name="Comes H.P."/>
            <person name="Liu X.H."/>
            <person name="Li Y.G."/>
            <person name="Kettle C.J."/>
            <person name="Jalonen R."/>
            <person name="Gaisberger H."/>
            <person name="Ma Y.Z."/>
            <person name="Qiu Y.X."/>
        </authorList>
    </citation>
    <scope>NUCLEOTIDE SEQUENCE [LARGE SCALE GENOMIC DNA]</scope>
    <source>
        <strain evidence="3">Hangzhou</strain>
    </source>
</reference>
<dbReference type="Proteomes" id="UP001415857">
    <property type="component" value="Unassembled WGS sequence"/>
</dbReference>
<dbReference type="SUPFAM" id="SSF51045">
    <property type="entry name" value="WW domain"/>
    <property type="match status" value="2"/>
</dbReference>
<dbReference type="CDD" id="cd00201">
    <property type="entry name" value="WW"/>
    <property type="match status" value="2"/>
</dbReference>
<dbReference type="Pfam" id="PF00397">
    <property type="entry name" value="WW"/>
    <property type="match status" value="2"/>
</dbReference>
<feature type="compositionally biased region" description="Polar residues" evidence="1">
    <location>
        <begin position="54"/>
        <end position="64"/>
    </location>
</feature>
<evidence type="ECO:0000256" key="1">
    <source>
        <dbReference type="SAM" id="MobiDB-lite"/>
    </source>
</evidence>
<feature type="region of interest" description="Disordered" evidence="1">
    <location>
        <begin position="611"/>
        <end position="653"/>
    </location>
</feature>
<keyword evidence="4" id="KW-1185">Reference proteome</keyword>
<accession>A0AAP0R7R6</accession>
<feature type="compositionally biased region" description="Basic and acidic residues" evidence="1">
    <location>
        <begin position="459"/>
        <end position="480"/>
    </location>
</feature>
<dbReference type="PROSITE" id="PS01159">
    <property type="entry name" value="WW_DOMAIN_1"/>
    <property type="match status" value="2"/>
</dbReference>
<feature type="compositionally biased region" description="Basic and acidic residues" evidence="1">
    <location>
        <begin position="35"/>
        <end position="48"/>
    </location>
</feature>
<dbReference type="AlphaFoldDB" id="A0AAP0R7R6"/>
<name>A0AAP0R7R6_LIQFO</name>
<evidence type="ECO:0000313" key="3">
    <source>
        <dbReference type="EMBL" id="KAK9268726.1"/>
    </source>
</evidence>
<gene>
    <name evidence="3" type="ORF">L1049_000487</name>
</gene>
<sequence length="1001" mass="108920">MGKRKERRLAAMSAAGRRVKLDLFAEPTGDLDGSSVHEEIGGDLDSKHRAGLPNSPSSSGQRQENPLLLLGQYSDDELEGESNKRLDRAIVDNSPTDYGDQVNKSVGQQSEDMEVNAGEDLAAQEVKQQDLERDSASLDVSQNLEGNDIGQSDANASGDLYEDMDSSKQVSIPGTSDVQVVGDVSSGWKIVMHEASDRYYYWNIETGETSWEVPDVLAQSNELTDEQKTSCVVEEIESAPIVPHESSSSLDGDLDGSSAKHAIDWSKVSIDESQMDEQNEGYRDELLEDKYWGPDVNPSELKSSTGVVSALSHGTSLIGNYPSSRQSSDALLGNKSSTRVGFECIYCKIANEEQETGIDLSSRLVKYGEHLLERLKSLKGSNGHVQGQDWMSKFTLEVEIRLSDLRSLLSYGSSLAPFWVHSERQLKRLEEAINDEVCRSTISAPTNEIDANHDSFLSDQDKLQESKGDKSEADGNEKKVVSTSENCNASSPNVHTVTVVQIDSRDEAPNSDAVNAEPISSFGYDTKHSGSGAEGNNQEVNGTALHDGLTPKPGLHVGEDVDMDVDMEVEDAIPASNMTIGDALGAKYFIPSEQPVQPSSIVEYPFLASEDGVSIPPPPDEEWIPPPPPDNEVIPPPPPDEPPEPSYPPPPSYSEIVQPLSYMEQYNLSYTSSNFEYYGHTVTEVPNSNFYGHAEGCQVAVPHPPLYYEAVSNIYSNSDPVIVNPVEPVAYYDLQDGKVPPVPVVSSIESSGLHSGSAAVSYDTLASEQNGAIDGPAEVGCSSLPNTKADISAVGSETEVASVGVPFASASFQAPAANENVPVPSTDVVTAAVAVAAASAVAKVQSKVRTKKRTNAVASTLRSNKKVSTLVDKWKAAKEELHEDEEDEPENTYEALEKKRRREIEEWRAQQIASGEARDNANFQPLGGDWRERVKRKRAQKTREAAQSPPEALTERTHQADLIELSRDLPSGWQAYWDESSKQVYYGNAVTSETTWTKPTK</sequence>
<evidence type="ECO:0000313" key="4">
    <source>
        <dbReference type="Proteomes" id="UP001415857"/>
    </source>
</evidence>
<feature type="compositionally biased region" description="Pro residues" evidence="1">
    <location>
        <begin position="624"/>
        <end position="652"/>
    </location>
</feature>
<feature type="domain" description="WW" evidence="2">
    <location>
        <begin position="182"/>
        <end position="216"/>
    </location>
</feature>
<feature type="region of interest" description="Disordered" evidence="1">
    <location>
        <begin position="1"/>
        <end position="104"/>
    </location>
</feature>
<dbReference type="PANTHER" id="PTHR47852:SF2">
    <property type="entry name" value="WW DOMAIN-CONTAINING PROTEIN"/>
    <property type="match status" value="1"/>
</dbReference>
<feature type="domain" description="WW" evidence="2">
    <location>
        <begin position="967"/>
        <end position="1001"/>
    </location>
</feature>
<feature type="region of interest" description="Disordered" evidence="1">
    <location>
        <begin position="449"/>
        <end position="495"/>
    </location>
</feature>
<comment type="caution">
    <text evidence="3">The sequence shown here is derived from an EMBL/GenBank/DDBJ whole genome shotgun (WGS) entry which is preliminary data.</text>
</comment>
<protein>
    <recommendedName>
        <fullName evidence="2">WW domain-containing protein</fullName>
    </recommendedName>
</protein>
<proteinExistence type="predicted"/>